<dbReference type="AlphaFoldDB" id="A0AAD6V1Q4"/>
<organism evidence="2 3">
    <name type="scientific">Mycena pura</name>
    <dbReference type="NCBI Taxonomy" id="153505"/>
    <lineage>
        <taxon>Eukaryota</taxon>
        <taxon>Fungi</taxon>
        <taxon>Dikarya</taxon>
        <taxon>Basidiomycota</taxon>
        <taxon>Agaricomycotina</taxon>
        <taxon>Agaricomycetes</taxon>
        <taxon>Agaricomycetidae</taxon>
        <taxon>Agaricales</taxon>
        <taxon>Marasmiineae</taxon>
        <taxon>Mycenaceae</taxon>
        <taxon>Mycena</taxon>
    </lineage>
</organism>
<feature type="chain" id="PRO_5042076342" evidence="1">
    <location>
        <begin position="19"/>
        <end position="109"/>
    </location>
</feature>
<evidence type="ECO:0000313" key="3">
    <source>
        <dbReference type="Proteomes" id="UP001219525"/>
    </source>
</evidence>
<reference evidence="2" key="1">
    <citation type="submission" date="2023-03" db="EMBL/GenBank/DDBJ databases">
        <title>Massive genome expansion in bonnet fungi (Mycena s.s.) driven by repeated elements and novel gene families across ecological guilds.</title>
        <authorList>
            <consortium name="Lawrence Berkeley National Laboratory"/>
            <person name="Harder C.B."/>
            <person name="Miyauchi S."/>
            <person name="Viragh M."/>
            <person name="Kuo A."/>
            <person name="Thoen E."/>
            <person name="Andreopoulos B."/>
            <person name="Lu D."/>
            <person name="Skrede I."/>
            <person name="Drula E."/>
            <person name="Henrissat B."/>
            <person name="Morin E."/>
            <person name="Kohler A."/>
            <person name="Barry K."/>
            <person name="LaButti K."/>
            <person name="Morin E."/>
            <person name="Salamov A."/>
            <person name="Lipzen A."/>
            <person name="Mereny Z."/>
            <person name="Hegedus B."/>
            <person name="Baldrian P."/>
            <person name="Stursova M."/>
            <person name="Weitz H."/>
            <person name="Taylor A."/>
            <person name="Grigoriev I.V."/>
            <person name="Nagy L.G."/>
            <person name="Martin F."/>
            <person name="Kauserud H."/>
        </authorList>
    </citation>
    <scope>NUCLEOTIDE SEQUENCE</scope>
    <source>
        <strain evidence="2">9144</strain>
    </source>
</reference>
<protein>
    <submittedName>
        <fullName evidence="2">Uncharacterized protein</fullName>
    </submittedName>
</protein>
<evidence type="ECO:0000256" key="1">
    <source>
        <dbReference type="SAM" id="SignalP"/>
    </source>
</evidence>
<comment type="caution">
    <text evidence="2">The sequence shown here is derived from an EMBL/GenBank/DDBJ whole genome shotgun (WGS) entry which is preliminary data.</text>
</comment>
<keyword evidence="3" id="KW-1185">Reference proteome</keyword>
<evidence type="ECO:0000313" key="2">
    <source>
        <dbReference type="EMBL" id="KAJ7200515.1"/>
    </source>
</evidence>
<proteinExistence type="predicted"/>
<name>A0AAD6V1Q4_9AGAR</name>
<keyword evidence="1" id="KW-0732">Signal</keyword>
<accession>A0AAD6V1Q4</accession>
<gene>
    <name evidence="2" type="ORF">GGX14DRAFT_372022</name>
</gene>
<sequence>MKLISVFVLLIATAFTHAAVLDGPCAGGGGGICLTTASCAASGGTSTPGLCPGTPNDVQCCTKTCTTTNVGPGVCKFTSDCIGKHFVIAGLCPGPSDFTCCAPCEDCPV</sequence>
<dbReference type="EMBL" id="JARJCW010000062">
    <property type="protein sequence ID" value="KAJ7200515.1"/>
    <property type="molecule type" value="Genomic_DNA"/>
</dbReference>
<dbReference type="Proteomes" id="UP001219525">
    <property type="component" value="Unassembled WGS sequence"/>
</dbReference>
<feature type="signal peptide" evidence="1">
    <location>
        <begin position="1"/>
        <end position="18"/>
    </location>
</feature>